<keyword evidence="5 8" id="KW-0067">ATP-binding</keyword>
<keyword evidence="2 8" id="KW-0808">Transferase</keyword>
<keyword evidence="6 8" id="KW-0496">Mitochondrion</keyword>
<dbReference type="EMBL" id="JBBJCI010000373">
    <property type="protein sequence ID" value="KAK7231818.1"/>
    <property type="molecule type" value="Genomic_DNA"/>
</dbReference>
<dbReference type="SMART" id="SM00387">
    <property type="entry name" value="HATPase_c"/>
    <property type="match status" value="1"/>
</dbReference>
<keyword evidence="11" id="KW-1185">Reference proteome</keyword>
<evidence type="ECO:0000256" key="7">
    <source>
        <dbReference type="ARBA" id="ARBA00048201"/>
    </source>
</evidence>
<reference evidence="10 11" key="1">
    <citation type="submission" date="2024-03" db="EMBL/GenBank/DDBJ databases">
        <title>Aureococcus anophagefferens CCMP1851 and Kratosvirus quantuckense: Draft genome of a second virus-susceptible host strain in the model system.</title>
        <authorList>
            <person name="Chase E."/>
            <person name="Truchon A.R."/>
            <person name="Schepens W."/>
            <person name="Wilhelm S.W."/>
        </authorList>
    </citation>
    <scope>NUCLEOTIDE SEQUENCE [LARGE SCALE GENOMIC DNA]</scope>
    <source>
        <strain evidence="10 11">CCMP1851</strain>
    </source>
</reference>
<evidence type="ECO:0000256" key="5">
    <source>
        <dbReference type="ARBA" id="ARBA00022840"/>
    </source>
</evidence>
<dbReference type="EC" id="2.7.11.-" evidence="8"/>
<dbReference type="PROSITE" id="PS50109">
    <property type="entry name" value="HIS_KIN"/>
    <property type="match status" value="1"/>
</dbReference>
<organism evidence="10 11">
    <name type="scientific">Aureococcus anophagefferens</name>
    <name type="common">Harmful bloom alga</name>
    <dbReference type="NCBI Taxonomy" id="44056"/>
    <lineage>
        <taxon>Eukaryota</taxon>
        <taxon>Sar</taxon>
        <taxon>Stramenopiles</taxon>
        <taxon>Ochrophyta</taxon>
        <taxon>Pelagophyceae</taxon>
        <taxon>Pelagomonadales</taxon>
        <taxon>Pelagomonadaceae</taxon>
        <taxon>Aureococcus</taxon>
    </lineage>
</organism>
<proteinExistence type="inferred from homology"/>
<dbReference type="GO" id="GO:0016301">
    <property type="term" value="F:kinase activity"/>
    <property type="evidence" value="ECO:0007669"/>
    <property type="project" value="UniProtKB-KW"/>
</dbReference>
<feature type="domain" description="Histidine kinase" evidence="9">
    <location>
        <begin position="242"/>
        <end position="371"/>
    </location>
</feature>
<dbReference type="PANTHER" id="PTHR11947">
    <property type="entry name" value="PYRUVATE DEHYDROGENASE KINASE"/>
    <property type="match status" value="1"/>
</dbReference>
<dbReference type="InterPro" id="IPR036890">
    <property type="entry name" value="HATPase_C_sf"/>
</dbReference>
<name>A0ABR1FJ58_AURAN</name>
<sequence length="405" mass="43659">MTRLLNRASRVALRASSARRAFGAAPMSASDRRTLVEDLASRPSTPLSLQDMYNVGEARDAVSAATFLHGELPIRMAQRIEELRDLLGAEGDSIIDYYEAATAEIASCAPPATAGAERDFAATVTALLSDRTSVPVALAAAIRKLHPFELDRVVPARRLALDRDLARFFTARIGLRLLIEHYLALREPGQRGLIDPRCMPGDVVSAAAYDVERLARETYGASPAIAVVGDLDASLTYVRTHMREAVGELLKNAVRATLEKHGDGSPLPDVRVVVASGASEITIKVGDEGGGCPRSTRHDMWSWFWSSAAAPARRPLDDGRAVARASGATLSGMGIGLPMTRCLARYFGGELALRPLEGHGTDAYLHLTVLGDEQCEHLPPAARLSPGELDSTMSEAYAYFDERVR</sequence>
<evidence type="ECO:0000256" key="1">
    <source>
        <dbReference type="ARBA" id="ARBA00006155"/>
    </source>
</evidence>
<evidence type="ECO:0000256" key="6">
    <source>
        <dbReference type="ARBA" id="ARBA00023128"/>
    </source>
</evidence>
<dbReference type="InterPro" id="IPR005467">
    <property type="entry name" value="His_kinase_dom"/>
</dbReference>
<dbReference type="InterPro" id="IPR003594">
    <property type="entry name" value="HATPase_dom"/>
</dbReference>
<comment type="catalytic activity">
    <reaction evidence="7">
        <text>L-seryl-[pyruvate dehydrogenase E1 alpha subunit] + ATP = O-phospho-L-seryl-[pyruvate dehydrogenase E1 alpha subunit] + ADP + H(+)</text>
        <dbReference type="Rhea" id="RHEA:23052"/>
        <dbReference type="Rhea" id="RHEA-COMP:13689"/>
        <dbReference type="Rhea" id="RHEA-COMP:13690"/>
        <dbReference type="ChEBI" id="CHEBI:15378"/>
        <dbReference type="ChEBI" id="CHEBI:29999"/>
        <dbReference type="ChEBI" id="CHEBI:30616"/>
        <dbReference type="ChEBI" id="CHEBI:83421"/>
        <dbReference type="ChEBI" id="CHEBI:456216"/>
        <dbReference type="EC" id="2.7.11.2"/>
    </reaction>
</comment>
<dbReference type="SUPFAM" id="SSF69012">
    <property type="entry name" value="alpha-ketoacid dehydrogenase kinase, N-terminal domain"/>
    <property type="match status" value="1"/>
</dbReference>
<dbReference type="Pfam" id="PF10436">
    <property type="entry name" value="BCDHK_Adom3"/>
    <property type="match status" value="1"/>
</dbReference>
<keyword evidence="4 8" id="KW-0418">Kinase</keyword>
<evidence type="ECO:0000256" key="8">
    <source>
        <dbReference type="RuleBase" id="RU366032"/>
    </source>
</evidence>
<comment type="similarity">
    <text evidence="1 8">Belongs to the PDK/BCKDK protein kinase family.</text>
</comment>
<evidence type="ECO:0000256" key="3">
    <source>
        <dbReference type="ARBA" id="ARBA00022741"/>
    </source>
</evidence>
<dbReference type="PANTHER" id="PTHR11947:SF3">
    <property type="entry name" value="[PYRUVATE DEHYDROGENASE (ACETYL-TRANSFERRING)] KINASE, MITOCHONDRIAL"/>
    <property type="match status" value="1"/>
</dbReference>
<dbReference type="Pfam" id="PF02518">
    <property type="entry name" value="HATPase_c"/>
    <property type="match status" value="1"/>
</dbReference>
<dbReference type="InterPro" id="IPR018955">
    <property type="entry name" value="BCDHK/PDK_N"/>
</dbReference>
<keyword evidence="3 8" id="KW-0547">Nucleotide-binding</keyword>
<evidence type="ECO:0000256" key="2">
    <source>
        <dbReference type="ARBA" id="ARBA00022679"/>
    </source>
</evidence>
<comment type="subcellular location">
    <subcellularLocation>
        <location evidence="8">Mitochondrion matrix</location>
    </subcellularLocation>
</comment>
<comment type="caution">
    <text evidence="10">The sequence shown here is derived from an EMBL/GenBank/DDBJ whole genome shotgun (WGS) entry which is preliminary data.</text>
</comment>
<evidence type="ECO:0000313" key="11">
    <source>
        <dbReference type="Proteomes" id="UP001363151"/>
    </source>
</evidence>
<evidence type="ECO:0000256" key="4">
    <source>
        <dbReference type="ARBA" id="ARBA00022777"/>
    </source>
</evidence>
<evidence type="ECO:0000259" key="9">
    <source>
        <dbReference type="PROSITE" id="PS50109"/>
    </source>
</evidence>
<dbReference type="InterPro" id="IPR036784">
    <property type="entry name" value="AK/P_DHK_N_sf"/>
</dbReference>
<dbReference type="Gene3D" id="1.20.140.20">
    <property type="entry name" value="Alpha-ketoacid/pyruvate dehydrogenase kinase, N-terminal domain"/>
    <property type="match status" value="1"/>
</dbReference>
<evidence type="ECO:0000313" key="10">
    <source>
        <dbReference type="EMBL" id="KAK7231818.1"/>
    </source>
</evidence>
<protein>
    <recommendedName>
        <fullName evidence="8">Protein-serine/threonine kinase</fullName>
        <ecNumber evidence="8">2.7.11.-</ecNumber>
    </recommendedName>
</protein>
<gene>
    <name evidence="10" type="ORF">SO694_0008207</name>
</gene>
<accession>A0ABR1FJ58</accession>
<dbReference type="Proteomes" id="UP001363151">
    <property type="component" value="Unassembled WGS sequence"/>
</dbReference>
<dbReference type="InterPro" id="IPR039028">
    <property type="entry name" value="BCKD/PDK"/>
</dbReference>
<dbReference type="Gene3D" id="3.30.565.10">
    <property type="entry name" value="Histidine kinase-like ATPase, C-terminal domain"/>
    <property type="match status" value="1"/>
</dbReference>
<dbReference type="SUPFAM" id="SSF55874">
    <property type="entry name" value="ATPase domain of HSP90 chaperone/DNA topoisomerase II/histidine kinase"/>
    <property type="match status" value="1"/>
</dbReference>